<dbReference type="Pfam" id="PF00534">
    <property type="entry name" value="Glycos_transf_1"/>
    <property type="match status" value="1"/>
</dbReference>
<dbReference type="GO" id="GO:0016757">
    <property type="term" value="F:glycosyltransferase activity"/>
    <property type="evidence" value="ECO:0007669"/>
    <property type="project" value="InterPro"/>
</dbReference>
<name>A0A853GRH0_9BURK</name>
<accession>A0A853GRH0</accession>
<dbReference type="AlphaFoldDB" id="A0A853GRH0"/>
<evidence type="ECO:0000259" key="1">
    <source>
        <dbReference type="Pfam" id="PF00534"/>
    </source>
</evidence>
<dbReference type="CDD" id="cd03801">
    <property type="entry name" value="GT4_PimA-like"/>
    <property type="match status" value="1"/>
</dbReference>
<dbReference type="Gene3D" id="3.40.50.2000">
    <property type="entry name" value="Glycogen Phosphorylase B"/>
    <property type="match status" value="2"/>
</dbReference>
<evidence type="ECO:0000259" key="2">
    <source>
        <dbReference type="Pfam" id="PF13439"/>
    </source>
</evidence>
<evidence type="ECO:0000313" key="3">
    <source>
        <dbReference type="EMBL" id="NYT84757.1"/>
    </source>
</evidence>
<evidence type="ECO:0000313" key="4">
    <source>
        <dbReference type="Proteomes" id="UP000554144"/>
    </source>
</evidence>
<dbReference type="PANTHER" id="PTHR12526">
    <property type="entry name" value="GLYCOSYLTRANSFERASE"/>
    <property type="match status" value="1"/>
</dbReference>
<dbReference type="InterPro" id="IPR028098">
    <property type="entry name" value="Glyco_trans_4-like_N"/>
</dbReference>
<protein>
    <submittedName>
        <fullName evidence="3">Glycosyltransferase family 4 protein</fullName>
    </submittedName>
</protein>
<dbReference type="SUPFAM" id="SSF53756">
    <property type="entry name" value="UDP-Glycosyltransferase/glycogen phosphorylase"/>
    <property type="match status" value="1"/>
</dbReference>
<keyword evidence="3" id="KW-0808">Transferase</keyword>
<dbReference type="EMBL" id="JACCEV010000001">
    <property type="protein sequence ID" value="NYT84757.1"/>
    <property type="molecule type" value="Genomic_DNA"/>
</dbReference>
<dbReference type="Pfam" id="PF13439">
    <property type="entry name" value="Glyco_transf_4"/>
    <property type="match status" value="1"/>
</dbReference>
<dbReference type="RefSeq" id="WP_130038030.1">
    <property type="nucleotide sequence ID" value="NZ_JACCEV010000001.1"/>
</dbReference>
<dbReference type="Proteomes" id="UP000554144">
    <property type="component" value="Unassembled WGS sequence"/>
</dbReference>
<gene>
    <name evidence="3" type="ORF">H0A62_03990</name>
</gene>
<sequence>MKILQLNFERGWRGGERQTLYCMRQFRQAGHEVSLMARRGSQMANTARAEGFHVYEQDGPLGQIGFLMGSGKKFDIIHAQTANTITWAALTRWAHRRPVVFSRRTDFRVRNDAKIRIKWQRIDLFVAISESAAAEPRRLGIKPVIIRSAVEPVTVDQARVQRFLDEWVPTGKRLISTSAALINDKDPLTMIEAVNILAQQRDDFVFVHLGGSGDAEQAARARVAELGLEKIYLFAGFQKDIESLYSAMDVFAMSSVEEALGSSVLDAFLQRIPVVSTDAGGLKESLADGRGVLCKTGDYEAMAEGMRRMLDDTAFREAAIARAHDYVRQEHDVQEMARRYLREFEGLLQR</sequence>
<reference evidence="3 4" key="1">
    <citation type="submission" date="2020-07" db="EMBL/GenBank/DDBJ databases">
        <title>Taxonomic revisions and descriptions of new bacterial species based on genomic comparisons in the high-G+C-content subgroup of the family Alcaligenaceae.</title>
        <authorList>
            <person name="Szabo A."/>
            <person name="Felfoldi T."/>
        </authorList>
    </citation>
    <scope>NUCLEOTIDE SEQUENCE [LARGE SCALE GENOMIC DNA]</scope>
    <source>
        <strain evidence="3 4">DSM 25667</strain>
    </source>
</reference>
<proteinExistence type="predicted"/>
<dbReference type="PANTHER" id="PTHR12526:SF572">
    <property type="entry name" value="BLL5144 PROTEIN"/>
    <property type="match status" value="1"/>
</dbReference>
<dbReference type="InterPro" id="IPR001296">
    <property type="entry name" value="Glyco_trans_1"/>
</dbReference>
<comment type="caution">
    <text evidence="3">The sequence shown here is derived from an EMBL/GenBank/DDBJ whole genome shotgun (WGS) entry which is preliminary data.</text>
</comment>
<keyword evidence="4" id="KW-1185">Reference proteome</keyword>
<organism evidence="3 4">
    <name type="scientific">Pollutimonas harenae</name>
    <dbReference type="NCBI Taxonomy" id="657015"/>
    <lineage>
        <taxon>Bacteria</taxon>
        <taxon>Pseudomonadati</taxon>
        <taxon>Pseudomonadota</taxon>
        <taxon>Betaproteobacteria</taxon>
        <taxon>Burkholderiales</taxon>
        <taxon>Alcaligenaceae</taxon>
        <taxon>Pollutimonas</taxon>
    </lineage>
</organism>
<feature type="domain" description="Glycosyltransferase subfamily 4-like N-terminal" evidence="2">
    <location>
        <begin position="13"/>
        <end position="146"/>
    </location>
</feature>
<dbReference type="OrthoDB" id="9795746at2"/>
<feature type="domain" description="Glycosyl transferase family 1" evidence="1">
    <location>
        <begin position="169"/>
        <end position="323"/>
    </location>
</feature>